<evidence type="ECO:0000313" key="17">
    <source>
        <dbReference type="EMBL" id="JAC15131.1"/>
    </source>
</evidence>
<dbReference type="EMBL" id="GBBI01003581">
    <property type="protein sequence ID" value="JAC15131.1"/>
    <property type="molecule type" value="mRNA"/>
</dbReference>
<reference evidence="17" key="1">
    <citation type="journal article" date="2014" name="PLoS Negl. Trop. Dis.">
        <title>An updated insight into the Sialotranscriptome of Triatoma infestans: developmental stage and geographic variations.</title>
        <authorList>
            <person name="Schwarz A."/>
            <person name="Medrano-Mercado N."/>
            <person name="Schaub G.A."/>
            <person name="Struchiner C.J."/>
            <person name="Bargues M.D."/>
            <person name="Levy M.Z."/>
            <person name="Ribeiro J.M."/>
        </authorList>
    </citation>
    <scope>NUCLEOTIDE SEQUENCE</scope>
    <source>
        <strain evidence="17">Chile</strain>
        <tissue evidence="17">Salivary glands</tissue>
    </source>
</reference>
<keyword evidence="10" id="KW-1015">Disulfide bond</keyword>
<feature type="transmembrane region" description="Helical" evidence="15">
    <location>
        <begin position="200"/>
        <end position="229"/>
    </location>
</feature>
<evidence type="ECO:0000259" key="16">
    <source>
        <dbReference type="PROSITE" id="PS50262"/>
    </source>
</evidence>
<feature type="transmembrane region" description="Helical" evidence="15">
    <location>
        <begin position="109"/>
        <end position="130"/>
    </location>
</feature>
<dbReference type="InterPro" id="IPR050125">
    <property type="entry name" value="GPCR_opsins"/>
</dbReference>
<keyword evidence="12" id="KW-0325">Glycoprotein</keyword>
<evidence type="ECO:0000256" key="8">
    <source>
        <dbReference type="ARBA" id="ARBA00023040"/>
    </source>
</evidence>
<dbReference type="PRINTS" id="PR00237">
    <property type="entry name" value="GPCRRHODOPSN"/>
</dbReference>
<accession>A0A023F236</accession>
<protein>
    <submittedName>
        <fullName evidence="17">Putative 7 transmembrane receptor</fullName>
    </submittedName>
</protein>
<dbReference type="Gene3D" id="1.20.1070.10">
    <property type="entry name" value="Rhodopsin 7-helix transmembrane proteins"/>
    <property type="match status" value="1"/>
</dbReference>
<dbReference type="InterPro" id="IPR017452">
    <property type="entry name" value="GPCR_Rhodpsn_7TM"/>
</dbReference>
<comment type="subcellular location">
    <subcellularLocation>
        <location evidence="1 15">Membrane</location>
        <topology evidence="1 15">Multi-pass membrane protein</topology>
    </subcellularLocation>
</comment>
<keyword evidence="9 15" id="KW-0472">Membrane</keyword>
<dbReference type="GO" id="GO:0016020">
    <property type="term" value="C:membrane"/>
    <property type="evidence" value="ECO:0007669"/>
    <property type="project" value="UniProtKB-SubCell"/>
</dbReference>
<dbReference type="InterPro" id="IPR000276">
    <property type="entry name" value="GPCR_Rhodpsn"/>
</dbReference>
<dbReference type="PRINTS" id="PR00238">
    <property type="entry name" value="OPSIN"/>
</dbReference>
<dbReference type="GO" id="GO:0007602">
    <property type="term" value="P:phototransduction"/>
    <property type="evidence" value="ECO:0007669"/>
    <property type="project" value="UniProtKB-KW"/>
</dbReference>
<feature type="transmembrane region" description="Helical" evidence="15">
    <location>
        <begin position="72"/>
        <end position="97"/>
    </location>
</feature>
<evidence type="ECO:0000256" key="10">
    <source>
        <dbReference type="ARBA" id="ARBA00023157"/>
    </source>
</evidence>
<dbReference type="SUPFAM" id="SSF81321">
    <property type="entry name" value="Family A G protein-coupled receptor-like"/>
    <property type="match status" value="1"/>
</dbReference>
<feature type="transmembrane region" description="Helical" evidence="15">
    <location>
        <begin position="151"/>
        <end position="171"/>
    </location>
</feature>
<proteinExistence type="evidence at transcript level"/>
<evidence type="ECO:0000256" key="3">
    <source>
        <dbReference type="ARBA" id="ARBA00022606"/>
    </source>
</evidence>
<evidence type="ECO:0000256" key="6">
    <source>
        <dbReference type="ARBA" id="ARBA00022989"/>
    </source>
</evidence>
<keyword evidence="14" id="KW-0844">Vision</keyword>
<dbReference type="InterPro" id="IPR001760">
    <property type="entry name" value="Opsin"/>
</dbReference>
<name>A0A023F236_TRIIF</name>
<feature type="transmembrane region" description="Helical" evidence="15">
    <location>
        <begin position="249"/>
        <end position="275"/>
    </location>
</feature>
<keyword evidence="4 15" id="KW-0812">Transmembrane</keyword>
<dbReference type="SMART" id="SM01381">
    <property type="entry name" value="7TM_GPCR_Srsx"/>
    <property type="match status" value="1"/>
</dbReference>
<evidence type="ECO:0000256" key="11">
    <source>
        <dbReference type="ARBA" id="ARBA00023170"/>
    </source>
</evidence>
<keyword evidence="6 15" id="KW-1133">Transmembrane helix</keyword>
<feature type="domain" description="G-protein coupled receptors family 1 profile" evidence="16">
    <location>
        <begin position="52"/>
        <end position="305"/>
    </location>
</feature>
<keyword evidence="13 15" id="KW-0807">Transducer</keyword>
<dbReference type="GO" id="GO:0004930">
    <property type="term" value="F:G protein-coupled receptor activity"/>
    <property type="evidence" value="ECO:0007669"/>
    <property type="project" value="UniProtKB-KW"/>
</dbReference>
<comment type="similarity">
    <text evidence="15">Belongs to the G-protein coupled receptor 1 family. Opsin subfamily.</text>
</comment>
<dbReference type="PROSITE" id="PS50262">
    <property type="entry name" value="G_PROTEIN_RECEP_F1_2"/>
    <property type="match status" value="1"/>
</dbReference>
<dbReference type="GO" id="GO:0009881">
    <property type="term" value="F:photoreceptor activity"/>
    <property type="evidence" value="ECO:0007669"/>
    <property type="project" value="UniProtKB-KW"/>
</dbReference>
<evidence type="ECO:0000256" key="14">
    <source>
        <dbReference type="ARBA" id="ARBA00023305"/>
    </source>
</evidence>
<evidence type="ECO:0000256" key="5">
    <source>
        <dbReference type="ARBA" id="ARBA00022925"/>
    </source>
</evidence>
<evidence type="ECO:0000256" key="9">
    <source>
        <dbReference type="ARBA" id="ARBA00023136"/>
    </source>
</evidence>
<evidence type="ECO:0000256" key="1">
    <source>
        <dbReference type="ARBA" id="ARBA00004141"/>
    </source>
</evidence>
<feature type="non-terminal residue" evidence="17">
    <location>
        <position position="1"/>
    </location>
</feature>
<evidence type="ECO:0000256" key="4">
    <source>
        <dbReference type="ARBA" id="ARBA00022692"/>
    </source>
</evidence>
<dbReference type="AlphaFoldDB" id="A0A023F236"/>
<keyword evidence="11 15" id="KW-0675">Receptor</keyword>
<keyword evidence="7 15" id="KW-0157">Chromophore</keyword>
<feature type="transmembrane region" description="Helical" evidence="15">
    <location>
        <begin position="36"/>
        <end position="60"/>
    </location>
</feature>
<keyword evidence="2 15" id="KW-0600">Photoreceptor protein</keyword>
<sequence>YPIQQWKLHRFFTEDYLKLVNKHWFDYPPPTKQMHYIYAAVYFLVMLVGVSGNVLVVFMISSFRSLRTPSNILILNLAISDFLMVSKMPVFIYNSLYFGPVLGEVGCQLYGFVGGLSGTASILTLAAIAIDRYLGIAHPLNFHHGRTKMRIIGWIICIWIYSAIFASIPLLNIGVKPYVPEGFLTSCSFDYLSNDPKNRWFIFIYFVAAWFLPLVAIIASYVGICREVLHVSLTRKGQEREKRKREIKLSAILALATFLWFLSWTPYAVVALLGISGHKNYITPLASMIPALFCKTAACINSFIYGINHPRLRQQLVKLCCKDRYSLEKTHFTRSWRSTGSGTFKLKEEGERNIKHALVKRTSSVTSEQFEQSTHL</sequence>
<dbReference type="PROSITE" id="PS00237">
    <property type="entry name" value="G_PROTEIN_RECEP_F1_1"/>
    <property type="match status" value="1"/>
</dbReference>
<organism evidence="17">
    <name type="scientific">Triatoma infestans</name>
    <name type="common">Assassin bug</name>
    <dbReference type="NCBI Taxonomy" id="30076"/>
    <lineage>
        <taxon>Eukaryota</taxon>
        <taxon>Metazoa</taxon>
        <taxon>Ecdysozoa</taxon>
        <taxon>Arthropoda</taxon>
        <taxon>Hexapoda</taxon>
        <taxon>Insecta</taxon>
        <taxon>Pterygota</taxon>
        <taxon>Neoptera</taxon>
        <taxon>Paraneoptera</taxon>
        <taxon>Hemiptera</taxon>
        <taxon>Heteroptera</taxon>
        <taxon>Panheteroptera</taxon>
        <taxon>Cimicomorpha</taxon>
        <taxon>Reduviidae</taxon>
        <taxon>Triatominae</taxon>
        <taxon>Triatoma</taxon>
    </lineage>
</organism>
<keyword evidence="3 15" id="KW-0716">Sensory transduction</keyword>
<keyword evidence="8 15" id="KW-0297">G-protein coupled receptor</keyword>
<feature type="transmembrane region" description="Helical" evidence="15">
    <location>
        <begin position="281"/>
        <end position="305"/>
    </location>
</feature>
<dbReference type="GO" id="GO:0007601">
    <property type="term" value="P:visual perception"/>
    <property type="evidence" value="ECO:0007669"/>
    <property type="project" value="UniProtKB-KW"/>
</dbReference>
<dbReference type="Pfam" id="PF00001">
    <property type="entry name" value="7tm_1"/>
    <property type="match status" value="1"/>
</dbReference>
<evidence type="ECO:0000256" key="15">
    <source>
        <dbReference type="RuleBase" id="RU004951"/>
    </source>
</evidence>
<dbReference type="PANTHER" id="PTHR24240">
    <property type="entry name" value="OPSIN"/>
    <property type="match status" value="1"/>
</dbReference>
<evidence type="ECO:0000256" key="7">
    <source>
        <dbReference type="ARBA" id="ARBA00022991"/>
    </source>
</evidence>
<evidence type="ECO:0000256" key="2">
    <source>
        <dbReference type="ARBA" id="ARBA00022543"/>
    </source>
</evidence>
<evidence type="ECO:0000256" key="12">
    <source>
        <dbReference type="ARBA" id="ARBA00023180"/>
    </source>
</evidence>
<evidence type="ECO:0000256" key="13">
    <source>
        <dbReference type="ARBA" id="ARBA00023224"/>
    </source>
</evidence>
<keyword evidence="5 15" id="KW-0681">Retinal protein</keyword>